<evidence type="ECO:0000313" key="1">
    <source>
        <dbReference type="EMBL" id="KAK2577659.1"/>
    </source>
</evidence>
<name>A0AAD9RDI8_9HYME</name>
<protein>
    <submittedName>
        <fullName evidence="1">Uncharacterized protein</fullName>
    </submittedName>
</protein>
<comment type="caution">
    <text evidence="1">The sequence shown here is derived from an EMBL/GenBank/DDBJ whole genome shotgun (WGS) entry which is preliminary data.</text>
</comment>
<evidence type="ECO:0000313" key="2">
    <source>
        <dbReference type="Proteomes" id="UP001258017"/>
    </source>
</evidence>
<keyword evidence="2" id="KW-1185">Reference proteome</keyword>
<dbReference type="EMBL" id="JAIFRP010003095">
    <property type="protein sequence ID" value="KAK2577659.1"/>
    <property type="molecule type" value="Genomic_DNA"/>
</dbReference>
<dbReference type="AlphaFoldDB" id="A0AAD9RDI8"/>
<accession>A0AAD9RDI8</accession>
<reference evidence="1" key="2">
    <citation type="journal article" date="2023" name="Commun. Biol.">
        <title>Intrasexual cuticular hydrocarbon dimorphism in a wasp sheds light on hydrocarbon biosynthesis genes in Hymenoptera.</title>
        <authorList>
            <person name="Moris V.C."/>
            <person name="Podsiadlowski L."/>
            <person name="Martin S."/>
            <person name="Oeyen J.P."/>
            <person name="Donath A."/>
            <person name="Petersen M."/>
            <person name="Wilbrandt J."/>
            <person name="Misof B."/>
            <person name="Liedtke D."/>
            <person name="Thamm M."/>
            <person name="Scheiner R."/>
            <person name="Schmitt T."/>
            <person name="Niehuis O."/>
        </authorList>
    </citation>
    <scope>NUCLEOTIDE SEQUENCE</scope>
    <source>
        <strain evidence="1">GBR_01_08_01A</strain>
    </source>
</reference>
<reference evidence="1" key="1">
    <citation type="submission" date="2021-08" db="EMBL/GenBank/DDBJ databases">
        <authorList>
            <person name="Misof B."/>
            <person name="Oliver O."/>
            <person name="Podsiadlowski L."/>
            <person name="Donath A."/>
            <person name="Peters R."/>
            <person name="Mayer C."/>
            <person name="Rust J."/>
            <person name="Gunkel S."/>
            <person name="Lesny P."/>
            <person name="Martin S."/>
            <person name="Oeyen J.P."/>
            <person name="Petersen M."/>
            <person name="Panagiotis P."/>
            <person name="Wilbrandt J."/>
            <person name="Tanja T."/>
        </authorList>
    </citation>
    <scope>NUCLEOTIDE SEQUENCE</scope>
    <source>
        <strain evidence="1">GBR_01_08_01A</strain>
        <tissue evidence="1">Thorax + abdomen</tissue>
    </source>
</reference>
<proteinExistence type="predicted"/>
<organism evidence="1 2">
    <name type="scientific">Odynerus spinipes</name>
    <dbReference type="NCBI Taxonomy" id="1348599"/>
    <lineage>
        <taxon>Eukaryota</taxon>
        <taxon>Metazoa</taxon>
        <taxon>Ecdysozoa</taxon>
        <taxon>Arthropoda</taxon>
        <taxon>Hexapoda</taxon>
        <taxon>Insecta</taxon>
        <taxon>Pterygota</taxon>
        <taxon>Neoptera</taxon>
        <taxon>Endopterygota</taxon>
        <taxon>Hymenoptera</taxon>
        <taxon>Apocrita</taxon>
        <taxon>Aculeata</taxon>
        <taxon>Vespoidea</taxon>
        <taxon>Vespidae</taxon>
        <taxon>Eumeninae</taxon>
        <taxon>Odynerus</taxon>
    </lineage>
</organism>
<gene>
    <name evidence="1" type="ORF">KPH14_000849</name>
</gene>
<dbReference type="Proteomes" id="UP001258017">
    <property type="component" value="Unassembled WGS sequence"/>
</dbReference>
<sequence>MARNTTDAIYADLANSPANIKSTVINKLTAEEVNELVDKENEIIDTVNEMLEGFKEITDEEIVSIAKNNINQLFNIVIHTSGNKSIDGLAMPDLYLPIKYIRRAYSTNPSDNIYITFEYSEGSDDGDATQ</sequence>